<dbReference type="InterPro" id="IPR013025">
    <property type="entry name" value="Ribosomal_uL23-like"/>
</dbReference>
<evidence type="ECO:0000256" key="2">
    <source>
        <dbReference type="ARBA" id="ARBA00022980"/>
    </source>
</evidence>
<keyword evidence="3 4" id="KW-0687">Ribonucleoprotein</keyword>
<comment type="subcellular location">
    <subcellularLocation>
        <location evidence="4">Plastid</location>
        <location evidence="4">Chloroplast</location>
    </subcellularLocation>
</comment>
<dbReference type="AlphaFoldDB" id="A0A344AIR9"/>
<evidence type="ECO:0000256" key="4">
    <source>
        <dbReference type="HAMAP-Rule" id="MF_01369"/>
    </source>
</evidence>
<evidence type="ECO:0000313" key="5">
    <source>
        <dbReference type="EMBL" id="AWV63410.1"/>
    </source>
</evidence>
<dbReference type="GO" id="GO:1990904">
    <property type="term" value="C:ribonucleoprotein complex"/>
    <property type="evidence" value="ECO:0007669"/>
    <property type="project" value="UniProtKB-KW"/>
</dbReference>
<dbReference type="HAMAP" id="MF_01369_B">
    <property type="entry name" value="Ribosomal_uL23_B"/>
    <property type="match status" value="1"/>
</dbReference>
<keyword evidence="4" id="KW-0699">rRNA-binding</keyword>
<dbReference type="GO" id="GO:0009507">
    <property type="term" value="C:chloroplast"/>
    <property type="evidence" value="ECO:0007669"/>
    <property type="project" value="UniProtKB-SubCell"/>
</dbReference>
<name>A0A344AIR9_9MONI</name>
<dbReference type="GO" id="GO:0005840">
    <property type="term" value="C:ribosome"/>
    <property type="evidence" value="ECO:0007669"/>
    <property type="project" value="UniProtKB-KW"/>
</dbReference>
<dbReference type="GeneID" id="37508039"/>
<evidence type="ECO:0000256" key="3">
    <source>
        <dbReference type="ARBA" id="ARBA00023274"/>
    </source>
</evidence>
<dbReference type="InterPro" id="IPR012678">
    <property type="entry name" value="Ribosomal_uL23/eL15/eS24_sf"/>
</dbReference>
<reference evidence="5" key="1">
    <citation type="journal article" date="2018" name="Mitochondrial DNA Part B Resour">
        <title>Complete chloroplast genome of the tree fern Alsophila podophylla (Cyatheaceae).</title>
        <authorList>
            <person name="Liu S."/>
            <person name="Ping J."/>
            <person name="Wang Z."/>
            <person name="Wang T."/>
            <person name="Su Y."/>
        </authorList>
    </citation>
    <scope>NUCLEOTIDE SEQUENCE</scope>
</reference>
<keyword evidence="4" id="KW-0694">RNA-binding</keyword>
<dbReference type="GO" id="GO:0006412">
    <property type="term" value="P:translation"/>
    <property type="evidence" value="ECO:0007669"/>
    <property type="project" value="UniProtKB-UniRule"/>
</dbReference>
<dbReference type="GO" id="GO:0003735">
    <property type="term" value="F:structural constituent of ribosome"/>
    <property type="evidence" value="ECO:0007669"/>
    <property type="project" value="InterPro"/>
</dbReference>
<protein>
    <recommendedName>
        <fullName evidence="4">Large ribosomal subunit protein uL23c</fullName>
    </recommendedName>
</protein>
<dbReference type="SUPFAM" id="SSF54189">
    <property type="entry name" value="Ribosomal proteins S24e, L23 and L15e"/>
    <property type="match status" value="1"/>
</dbReference>
<dbReference type="InterPro" id="IPR012677">
    <property type="entry name" value="Nucleotide-bd_a/b_plait_sf"/>
</dbReference>
<dbReference type="EMBL" id="MG262389">
    <property type="protein sequence ID" value="AWV63410.1"/>
    <property type="molecule type" value="Genomic_DNA"/>
</dbReference>
<evidence type="ECO:0000256" key="1">
    <source>
        <dbReference type="ARBA" id="ARBA00006700"/>
    </source>
</evidence>
<dbReference type="RefSeq" id="YP_009502360.1">
    <property type="nucleotide sequence ID" value="NC_038150.1"/>
</dbReference>
<comment type="subunit">
    <text evidence="4">Part of the 50S ribosomal subunit.</text>
</comment>
<sequence length="93" mass="11040">MDKSKNQVLTEKSIRLLQQNQYTFDVNPELTKSEMKDWIEKFFKVKVKGMNSRRLPGRRGRRRGNKLGFSGSVRRKRMIVTLRNNDVIPLFLN</sequence>
<organism evidence="5">
    <name type="scientific">Gymnosphaera podophylla</name>
    <dbReference type="NCBI Taxonomy" id="204585"/>
    <lineage>
        <taxon>Eukaryota</taxon>
        <taxon>Viridiplantae</taxon>
        <taxon>Streptophyta</taxon>
        <taxon>Embryophyta</taxon>
        <taxon>Tracheophyta</taxon>
        <taxon>Polypodiopsida</taxon>
        <taxon>Polypodiidae</taxon>
        <taxon>Cyatheales</taxon>
        <taxon>Cyatheaceae</taxon>
        <taxon>Gymnosphaera</taxon>
    </lineage>
</organism>
<dbReference type="GO" id="GO:0019843">
    <property type="term" value="F:rRNA binding"/>
    <property type="evidence" value="ECO:0007669"/>
    <property type="project" value="UniProtKB-UniRule"/>
</dbReference>
<proteinExistence type="inferred from homology"/>
<gene>
    <name evidence="4 5" type="primary">rpl23</name>
</gene>
<keyword evidence="2 4" id="KW-0689">Ribosomal protein</keyword>
<dbReference type="Pfam" id="PF00276">
    <property type="entry name" value="Ribosomal_L23"/>
    <property type="match status" value="1"/>
</dbReference>
<comment type="similarity">
    <text evidence="1 4">Belongs to the universal ribosomal protein uL23 family.</text>
</comment>
<keyword evidence="5" id="KW-0150">Chloroplast</keyword>
<geneLocation type="chloroplast" evidence="5"/>
<dbReference type="Gene3D" id="3.30.70.330">
    <property type="match status" value="1"/>
</dbReference>
<accession>A0A344AIR9</accession>
<comment type="function">
    <text evidence="4">Binds to 23S rRNA.</text>
</comment>
<keyword evidence="5" id="KW-0934">Plastid</keyword>